<dbReference type="InterPro" id="IPR023393">
    <property type="entry name" value="START-like_dom_sf"/>
</dbReference>
<dbReference type="RefSeq" id="WP_220300009.1">
    <property type="nucleotide sequence ID" value="NZ_JAEUAW010000004.1"/>
</dbReference>
<keyword evidence="4" id="KW-1185">Reference proteome</keyword>
<reference evidence="3 4" key="1">
    <citation type="journal article" date="2021" name="MBio">
        <title>Poor Competitiveness of Bradyrhizobium in Pigeon Pea Root Colonization in Indian Soils.</title>
        <authorList>
            <person name="Chalasani D."/>
            <person name="Basu A."/>
            <person name="Pullabhotla S.V.S.R.N."/>
            <person name="Jorrin B."/>
            <person name="Neal A.L."/>
            <person name="Poole P.S."/>
            <person name="Podile A.R."/>
            <person name="Tkacz A."/>
        </authorList>
    </citation>
    <scope>NUCLEOTIDE SEQUENCE [LARGE SCALE GENOMIC DNA]</scope>
    <source>
        <strain evidence="3 4">HU14</strain>
    </source>
</reference>
<sequence length="158" mass="17438">MSQTEEGSALAVRAQRELRATADDVFDALVDPEKQKRWLSPLGADEGGVETSVDLRVGGAWEASFRPDPETQVHDVQTYVRIDRPHRLVTDVVSESVIGGQPMPTLRSRIDITLTPTEAGTMMTAEQTGFPSAQMRDFFEAAVWPSAFDRIEGYLGSR</sequence>
<comment type="caution">
    <text evidence="3">The sequence shown here is derived from an EMBL/GenBank/DDBJ whole genome shotgun (WGS) entry which is preliminary data.</text>
</comment>
<evidence type="ECO:0000256" key="1">
    <source>
        <dbReference type="ARBA" id="ARBA00006817"/>
    </source>
</evidence>
<feature type="domain" description="Activator of Hsp90 ATPase homologue 1/2-like C-terminal" evidence="2">
    <location>
        <begin position="20"/>
        <end position="156"/>
    </location>
</feature>
<protein>
    <submittedName>
        <fullName evidence="3">SRPBCC domain-containing protein</fullName>
    </submittedName>
</protein>
<comment type="similarity">
    <text evidence="1">Belongs to the AHA1 family.</text>
</comment>
<dbReference type="Pfam" id="PF08327">
    <property type="entry name" value="AHSA1"/>
    <property type="match status" value="1"/>
</dbReference>
<dbReference type="SUPFAM" id="SSF55961">
    <property type="entry name" value="Bet v1-like"/>
    <property type="match status" value="1"/>
</dbReference>
<organism evidence="3 4">
    <name type="scientific">Microbacterium jejuense</name>
    <dbReference type="NCBI Taxonomy" id="1263637"/>
    <lineage>
        <taxon>Bacteria</taxon>
        <taxon>Bacillati</taxon>
        <taxon>Actinomycetota</taxon>
        <taxon>Actinomycetes</taxon>
        <taxon>Micrococcales</taxon>
        <taxon>Microbacteriaceae</taxon>
        <taxon>Microbacterium</taxon>
    </lineage>
</organism>
<accession>A0ABS7HKL3</accession>
<dbReference type="CDD" id="cd07814">
    <property type="entry name" value="SRPBCC_CalC_Aha1-like"/>
    <property type="match status" value="1"/>
</dbReference>
<dbReference type="Gene3D" id="3.30.530.20">
    <property type="match status" value="1"/>
</dbReference>
<dbReference type="Proteomes" id="UP001196843">
    <property type="component" value="Unassembled WGS sequence"/>
</dbReference>
<name>A0ABS7HKL3_9MICO</name>
<proteinExistence type="inferred from homology"/>
<evidence type="ECO:0000259" key="2">
    <source>
        <dbReference type="Pfam" id="PF08327"/>
    </source>
</evidence>
<dbReference type="EMBL" id="JAEUAW010000004">
    <property type="protein sequence ID" value="MBW9093275.1"/>
    <property type="molecule type" value="Genomic_DNA"/>
</dbReference>
<dbReference type="InterPro" id="IPR013538">
    <property type="entry name" value="ASHA1/2-like_C"/>
</dbReference>
<evidence type="ECO:0000313" key="4">
    <source>
        <dbReference type="Proteomes" id="UP001196843"/>
    </source>
</evidence>
<gene>
    <name evidence="3" type="ORF">JNB62_06240</name>
</gene>
<evidence type="ECO:0000313" key="3">
    <source>
        <dbReference type="EMBL" id="MBW9093275.1"/>
    </source>
</evidence>